<dbReference type="InterPro" id="IPR023772">
    <property type="entry name" value="DNA-bd_HTH_TetR-type_CS"/>
</dbReference>
<evidence type="ECO:0000256" key="3">
    <source>
        <dbReference type="ARBA" id="ARBA00023163"/>
    </source>
</evidence>
<dbReference type="PANTHER" id="PTHR30055">
    <property type="entry name" value="HTH-TYPE TRANSCRIPTIONAL REGULATOR RUTR"/>
    <property type="match status" value="1"/>
</dbReference>
<reference evidence="8" key="1">
    <citation type="submission" date="2015-03" db="EMBL/GenBank/DDBJ databases">
        <authorList>
            <person name="Urmite Genomes"/>
        </authorList>
    </citation>
    <scope>NUCLEOTIDE SEQUENCE [LARGE SCALE GENOMIC DNA]</scope>
    <source>
        <strain evidence="8">CSUR P1344</strain>
    </source>
</reference>
<evidence type="ECO:0000313" key="8">
    <source>
        <dbReference type="Proteomes" id="UP000199601"/>
    </source>
</evidence>
<keyword evidence="2 4" id="KW-0238">DNA-binding</keyword>
<name>A0A0U1DKA0_9MYCO</name>
<dbReference type="Gene3D" id="1.10.10.60">
    <property type="entry name" value="Homeodomain-like"/>
    <property type="match status" value="1"/>
</dbReference>
<dbReference type="InterPro" id="IPR041347">
    <property type="entry name" value="MftR_C"/>
</dbReference>
<dbReference type="SUPFAM" id="SSF46689">
    <property type="entry name" value="Homeodomain-like"/>
    <property type="match status" value="1"/>
</dbReference>
<feature type="domain" description="HTH tetR-type" evidence="6">
    <location>
        <begin position="29"/>
        <end position="89"/>
    </location>
</feature>
<dbReference type="AlphaFoldDB" id="A0A0U1DKA0"/>
<dbReference type="PANTHER" id="PTHR30055:SF238">
    <property type="entry name" value="MYCOFACTOCIN BIOSYNTHESIS TRANSCRIPTIONAL REGULATOR MFTR-RELATED"/>
    <property type="match status" value="1"/>
</dbReference>
<keyword evidence="1" id="KW-0805">Transcription regulation</keyword>
<dbReference type="PROSITE" id="PS01081">
    <property type="entry name" value="HTH_TETR_1"/>
    <property type="match status" value="1"/>
</dbReference>
<dbReference type="Proteomes" id="UP000199601">
    <property type="component" value="Unassembled WGS sequence"/>
</dbReference>
<feature type="DNA-binding region" description="H-T-H motif" evidence="4">
    <location>
        <begin position="52"/>
        <end position="71"/>
    </location>
</feature>
<sequence>MSVLTESTGVGYHPRGMSAPTNRHELRRRSTHEALREAALNSFARKGFTNVTVTELAREAGVTERTFFRHFPTKEAVLFQDYETQLEWLAEALAARPASEPLFDAVLASVAAFPHDLEVVRQAASARAELISAERIASHLRVVQASFARVLTDFVRGRNPDVPNIDLLAEVTGSALAAALVVAVENWGRNGCAGDLGELVASSLALLRSGFALLA</sequence>
<dbReference type="GO" id="GO:0003700">
    <property type="term" value="F:DNA-binding transcription factor activity"/>
    <property type="evidence" value="ECO:0007669"/>
    <property type="project" value="TreeGrafter"/>
</dbReference>
<dbReference type="GO" id="GO:0000976">
    <property type="term" value="F:transcription cis-regulatory region binding"/>
    <property type="evidence" value="ECO:0007669"/>
    <property type="project" value="TreeGrafter"/>
</dbReference>
<dbReference type="Pfam" id="PF17754">
    <property type="entry name" value="TetR_C_14"/>
    <property type="match status" value="1"/>
</dbReference>
<dbReference type="Gene3D" id="1.10.357.10">
    <property type="entry name" value="Tetracycline Repressor, domain 2"/>
    <property type="match status" value="1"/>
</dbReference>
<evidence type="ECO:0000256" key="1">
    <source>
        <dbReference type="ARBA" id="ARBA00023015"/>
    </source>
</evidence>
<organism evidence="7 8">
    <name type="scientific">Mycobacterium europaeum</name>
    <dbReference type="NCBI Taxonomy" id="761804"/>
    <lineage>
        <taxon>Bacteria</taxon>
        <taxon>Bacillati</taxon>
        <taxon>Actinomycetota</taxon>
        <taxon>Actinomycetes</taxon>
        <taxon>Mycobacteriales</taxon>
        <taxon>Mycobacteriaceae</taxon>
        <taxon>Mycobacterium</taxon>
        <taxon>Mycobacterium simiae complex</taxon>
    </lineage>
</organism>
<proteinExistence type="predicted"/>
<evidence type="ECO:0000256" key="5">
    <source>
        <dbReference type="SAM" id="MobiDB-lite"/>
    </source>
</evidence>
<accession>A0A0U1DKA0</accession>
<protein>
    <submittedName>
        <fullName evidence="7">TetR family transcriptional regulator</fullName>
    </submittedName>
</protein>
<dbReference type="InterPro" id="IPR050109">
    <property type="entry name" value="HTH-type_TetR-like_transc_reg"/>
</dbReference>
<dbReference type="PROSITE" id="PS50977">
    <property type="entry name" value="HTH_TETR_2"/>
    <property type="match status" value="1"/>
</dbReference>
<evidence type="ECO:0000256" key="4">
    <source>
        <dbReference type="PROSITE-ProRule" id="PRU00335"/>
    </source>
</evidence>
<dbReference type="InterPro" id="IPR001647">
    <property type="entry name" value="HTH_TetR"/>
</dbReference>
<evidence type="ECO:0000313" key="7">
    <source>
        <dbReference type="EMBL" id="CQD16453.1"/>
    </source>
</evidence>
<dbReference type="PRINTS" id="PR00455">
    <property type="entry name" value="HTHTETR"/>
</dbReference>
<keyword evidence="3" id="KW-0804">Transcription</keyword>
<evidence type="ECO:0000256" key="2">
    <source>
        <dbReference type="ARBA" id="ARBA00023125"/>
    </source>
</evidence>
<feature type="region of interest" description="Disordered" evidence="5">
    <location>
        <begin position="1"/>
        <end position="31"/>
    </location>
</feature>
<keyword evidence="8" id="KW-1185">Reference proteome</keyword>
<dbReference type="InterPro" id="IPR009057">
    <property type="entry name" value="Homeodomain-like_sf"/>
</dbReference>
<dbReference type="Pfam" id="PF00440">
    <property type="entry name" value="TetR_N"/>
    <property type="match status" value="1"/>
</dbReference>
<gene>
    <name evidence="7" type="ORF">BN000_03485</name>
</gene>
<dbReference type="EMBL" id="CTEC01000002">
    <property type="protein sequence ID" value="CQD16453.1"/>
    <property type="molecule type" value="Genomic_DNA"/>
</dbReference>
<evidence type="ECO:0000259" key="6">
    <source>
        <dbReference type="PROSITE" id="PS50977"/>
    </source>
</evidence>